<dbReference type="PANTHER" id="PTHR43318">
    <property type="entry name" value="UDP-N-ACETYLGLUCOSAMINE 4,6-DEHYDRATASE"/>
    <property type="match status" value="1"/>
</dbReference>
<dbReference type="PANTHER" id="PTHR43318:SF1">
    <property type="entry name" value="POLYSACCHARIDE BIOSYNTHESIS PROTEIN EPSC-RELATED"/>
    <property type="match status" value="1"/>
</dbReference>
<evidence type="ECO:0000256" key="1">
    <source>
        <dbReference type="ARBA" id="ARBA00007430"/>
    </source>
</evidence>
<dbReference type="EMBL" id="FNAQ01000011">
    <property type="protein sequence ID" value="SDE43662.1"/>
    <property type="molecule type" value="Genomic_DNA"/>
</dbReference>
<dbReference type="InterPro" id="IPR051203">
    <property type="entry name" value="Polysaccharide_Synthase-Rel"/>
</dbReference>
<evidence type="ECO:0000256" key="3">
    <source>
        <dbReference type="SAM" id="Phobius"/>
    </source>
</evidence>
<keyword evidence="6" id="KW-1185">Reference proteome</keyword>
<dbReference type="InterPro" id="IPR003869">
    <property type="entry name" value="Polysac_CapD-like"/>
</dbReference>
<reference evidence="6" key="1">
    <citation type="submission" date="2016-10" db="EMBL/GenBank/DDBJ databases">
        <authorList>
            <person name="Varghese N."/>
            <person name="Submissions S."/>
        </authorList>
    </citation>
    <scope>NUCLEOTIDE SEQUENCE [LARGE SCALE GENOMIC DNA]</scope>
    <source>
        <strain evidence="6">DSM 8987</strain>
    </source>
</reference>
<dbReference type="Gene3D" id="3.40.50.720">
    <property type="entry name" value="NAD(P)-binding Rossmann-like Domain"/>
    <property type="match status" value="2"/>
</dbReference>
<dbReference type="Pfam" id="PF13727">
    <property type="entry name" value="CoA_binding_3"/>
    <property type="match status" value="1"/>
</dbReference>
<keyword evidence="3" id="KW-0812">Transmembrane</keyword>
<evidence type="ECO:0000259" key="4">
    <source>
        <dbReference type="Pfam" id="PF02719"/>
    </source>
</evidence>
<sequence>MNPFLLYNRRLLIALVQALLIALALWLALALRYDVPLPPAVNIQWQQLVPVALVLKIVLFYVCGLFRGWWRYISLDDLLVLLRGNLLASLALALVVRLAGTRLGLSPALPLAVLLLDGLLCFLLMTAVRVLTRLFRERYYPHADVASQQPVRLLLAGAGRAGQAIARELRFSRQPGYQLVGFVDDDEAKQKTSFQGVAVLGRCDELPQLCQRYDITQVIIAIPSAQRQQIRRLVELCRSARVTSKILPSVSELIDGSVSVNLVKDVALEDLLGRQPVRLDTAGIAACLRDQVVFVSGAGGSIGSELCRQIARFAPARLILFENAETPLFAIEQELVQRFPRVPIVPVLGDIRYRARVEAIFDEQMPQVVFHAAAYKHVPMVECNPAEAVNNNIRGTQVLAETSSRFGVDRFVMISTDKAVNPTSIMGATKRVAEQLVQALARRSRTCFVTVRFGNVLGSNGSVVPIFKEQIARGGPVTVTHPEVTRFFMTIPEATQLVLQAAAMGQGGEIFLLDMGEPMKVLHLAEELIRLSGKVPYREIAIQYTGLRPGEKLYEELLLAAEGVKSTPHEKICIAAGVCAQDENLLLLQVEQLYSAARRLDLTAVVEGLRQLVPEFKSERMGPCRHRPQPVRPIDAGTAGGGIEG</sequence>
<evidence type="ECO:0000313" key="6">
    <source>
        <dbReference type="Proteomes" id="UP000243205"/>
    </source>
</evidence>
<organism evidence="5 6">
    <name type="scientific">Desulfuromonas thiophila</name>
    <dbReference type="NCBI Taxonomy" id="57664"/>
    <lineage>
        <taxon>Bacteria</taxon>
        <taxon>Pseudomonadati</taxon>
        <taxon>Thermodesulfobacteriota</taxon>
        <taxon>Desulfuromonadia</taxon>
        <taxon>Desulfuromonadales</taxon>
        <taxon>Desulfuromonadaceae</taxon>
        <taxon>Desulfuromonas</taxon>
    </lineage>
</organism>
<gene>
    <name evidence="5" type="ORF">SAMN05661003_11115</name>
</gene>
<dbReference type="OrthoDB" id="9769113at2"/>
<feature type="transmembrane region" description="Helical" evidence="3">
    <location>
        <begin position="78"/>
        <end position="99"/>
    </location>
</feature>
<protein>
    <submittedName>
        <fullName evidence="5">NDP-sugar epimerase, includes UDP-GlcNAc-inverting 4,6-dehydratase FlaA1 and capsular polysaccharide biosynthesis protein EpsC</fullName>
    </submittedName>
</protein>
<keyword evidence="3" id="KW-0472">Membrane</keyword>
<evidence type="ECO:0000256" key="2">
    <source>
        <dbReference type="SAM" id="MobiDB-lite"/>
    </source>
</evidence>
<dbReference type="STRING" id="57664.SAMN05661003_11115"/>
<feature type="transmembrane region" description="Helical" evidence="3">
    <location>
        <begin position="111"/>
        <end position="131"/>
    </location>
</feature>
<feature type="transmembrane region" description="Helical" evidence="3">
    <location>
        <begin position="48"/>
        <end position="66"/>
    </location>
</feature>
<proteinExistence type="inferred from homology"/>
<dbReference type="InterPro" id="IPR036291">
    <property type="entry name" value="NAD(P)-bd_dom_sf"/>
</dbReference>
<name>A0A1G7CWF9_9BACT</name>
<dbReference type="Proteomes" id="UP000243205">
    <property type="component" value="Unassembled WGS sequence"/>
</dbReference>
<feature type="region of interest" description="Disordered" evidence="2">
    <location>
        <begin position="620"/>
        <end position="645"/>
    </location>
</feature>
<dbReference type="RefSeq" id="WP_092079010.1">
    <property type="nucleotide sequence ID" value="NZ_FNAQ01000011.1"/>
</dbReference>
<accession>A0A1G7CWF9</accession>
<comment type="similarity">
    <text evidence="1">Belongs to the polysaccharide synthase family.</text>
</comment>
<feature type="domain" description="Polysaccharide biosynthesis protein CapD-like" evidence="4">
    <location>
        <begin position="293"/>
        <end position="575"/>
    </location>
</feature>
<dbReference type="Pfam" id="PF02719">
    <property type="entry name" value="Polysacc_synt_2"/>
    <property type="match status" value="1"/>
</dbReference>
<dbReference type="CDD" id="cd05237">
    <property type="entry name" value="UDP_invert_4-6DH_SDR_e"/>
    <property type="match status" value="1"/>
</dbReference>
<dbReference type="SUPFAM" id="SSF51735">
    <property type="entry name" value="NAD(P)-binding Rossmann-fold domains"/>
    <property type="match status" value="2"/>
</dbReference>
<evidence type="ECO:0000313" key="5">
    <source>
        <dbReference type="EMBL" id="SDE43662.1"/>
    </source>
</evidence>
<dbReference type="AlphaFoldDB" id="A0A1G7CWF9"/>
<keyword evidence="3" id="KW-1133">Transmembrane helix</keyword>